<dbReference type="EMBL" id="JACNJN010000204">
    <property type="protein sequence ID" value="MBC8336871.1"/>
    <property type="molecule type" value="Genomic_DNA"/>
</dbReference>
<evidence type="ECO:0000313" key="2">
    <source>
        <dbReference type="Proteomes" id="UP000614469"/>
    </source>
</evidence>
<dbReference type="AlphaFoldDB" id="A0A8J6NPE1"/>
<organism evidence="1 2">
    <name type="scientific">Candidatus Desulfolinea nitratireducens</name>
    <dbReference type="NCBI Taxonomy" id="2841698"/>
    <lineage>
        <taxon>Bacteria</taxon>
        <taxon>Bacillati</taxon>
        <taxon>Chloroflexota</taxon>
        <taxon>Anaerolineae</taxon>
        <taxon>Anaerolineales</taxon>
        <taxon>Anaerolineales incertae sedis</taxon>
        <taxon>Candidatus Desulfolinea</taxon>
    </lineage>
</organism>
<accession>A0A8J6NPE1</accession>
<sequence>MQKIILLQSSFAQAMGVMFRRSLGEKVFIFIYPKKTRRLFQTFFCPPMRIVALEKIGNQQAKIVFEKVVPPWQFVPLPPADLIVEMAPEVRVDEILITEILSAVGKHRHSAMGGVDANTGVQDLIFALFAAAVADLRRVRAVCGISGYGRIDPEIIKNHFSPWERGKILASAGFILDCRIEAQISIPDGAISLSRQMLDVENAFQDELFAAALAGVPWDKDFSKDCIRCGKNASWRFVLPGENLPPELSWRLMRPENAVPLCRDCARKLHFAKNEKVRHQLIWGLWGPRFEALERWLWAVQGEGVYRLPRNWNKADYPLWPEEFGGRDWASGSGDLMNCVPREPKNIRRTQAQKRILAEILGSTSRLP</sequence>
<evidence type="ECO:0000313" key="1">
    <source>
        <dbReference type="EMBL" id="MBC8336871.1"/>
    </source>
</evidence>
<dbReference type="Proteomes" id="UP000614469">
    <property type="component" value="Unassembled WGS sequence"/>
</dbReference>
<name>A0A8J6NPE1_9CHLR</name>
<proteinExistence type="predicted"/>
<protein>
    <submittedName>
        <fullName evidence="1">Uncharacterized protein</fullName>
    </submittedName>
</protein>
<gene>
    <name evidence="1" type="ORF">H8E29_16555</name>
</gene>
<comment type="caution">
    <text evidence="1">The sequence shown here is derived from an EMBL/GenBank/DDBJ whole genome shotgun (WGS) entry which is preliminary data.</text>
</comment>
<reference evidence="1 2" key="1">
    <citation type="submission" date="2020-08" db="EMBL/GenBank/DDBJ databases">
        <title>Bridging the membrane lipid divide: bacteria of the FCB group superphylum have the potential to synthesize archaeal ether lipids.</title>
        <authorList>
            <person name="Villanueva L."/>
            <person name="Von Meijenfeldt F.A.B."/>
            <person name="Westbye A.B."/>
            <person name="Yadav S."/>
            <person name="Hopmans E.C."/>
            <person name="Dutilh B.E."/>
            <person name="Sinninghe Damste J.S."/>
        </authorList>
    </citation>
    <scope>NUCLEOTIDE SEQUENCE [LARGE SCALE GENOMIC DNA]</scope>
    <source>
        <strain evidence="1">NIOZ-UU36</strain>
    </source>
</reference>